<feature type="disulfide bond" evidence="20">
    <location>
        <begin position="590"/>
        <end position="617"/>
    </location>
</feature>
<feature type="domain" description="EGF-like" evidence="23">
    <location>
        <begin position="2074"/>
        <end position="2112"/>
    </location>
</feature>
<dbReference type="PANTHER" id="PTHR24046">
    <property type="entry name" value="SIGNAL PEPTIDE, CUB AND EGF-LIKE DOMAIN-CONTAINING"/>
    <property type="match status" value="1"/>
</dbReference>
<feature type="domain" description="CUB" evidence="22">
    <location>
        <begin position="323"/>
        <end position="434"/>
    </location>
</feature>
<evidence type="ECO:0000259" key="25">
    <source>
        <dbReference type="PROSITE" id="PS50923"/>
    </source>
</evidence>
<evidence type="ECO:0000256" key="4">
    <source>
        <dbReference type="ARBA" id="ARBA00022473"/>
    </source>
</evidence>
<feature type="disulfide bond" evidence="18">
    <location>
        <begin position="1986"/>
        <end position="1995"/>
    </location>
</feature>
<dbReference type="InterPro" id="IPR052071">
    <property type="entry name" value="SCUB_EGF-like_domain"/>
</dbReference>
<dbReference type="Gene3D" id="2.10.50.10">
    <property type="entry name" value="Tumor Necrosis Factor Receptor, subunit A, domain 2"/>
    <property type="match status" value="14"/>
</dbReference>
<feature type="domain" description="EGF-like" evidence="23">
    <location>
        <begin position="1881"/>
        <end position="1918"/>
    </location>
</feature>
<feature type="disulfide bond" evidence="18">
    <location>
        <begin position="1948"/>
        <end position="1957"/>
    </location>
</feature>
<evidence type="ECO:0000256" key="17">
    <source>
        <dbReference type="PROSITE-ProRule" id="PRU00059"/>
    </source>
</evidence>
<dbReference type="FunFam" id="2.10.25.10:FF:000122">
    <property type="entry name" value="Protein crumbs homolog 2"/>
    <property type="match status" value="1"/>
</dbReference>
<dbReference type="Gene3D" id="2.10.25.10">
    <property type="entry name" value="Laminin"/>
    <property type="match status" value="14"/>
</dbReference>
<dbReference type="Pfam" id="PF00431">
    <property type="entry name" value="CUB"/>
    <property type="match status" value="2"/>
</dbReference>
<evidence type="ECO:0000256" key="9">
    <source>
        <dbReference type="ARBA" id="ARBA00022729"/>
    </source>
</evidence>
<feature type="domain" description="HYR" evidence="24">
    <location>
        <begin position="1035"/>
        <end position="1120"/>
    </location>
</feature>
<feature type="domain" description="EGF-like" evidence="23">
    <location>
        <begin position="2036"/>
        <end position="2072"/>
    </location>
</feature>
<organism evidence="26 27">
    <name type="scientific">Lymnaea stagnalis</name>
    <name type="common">Great pond snail</name>
    <name type="synonym">Helix stagnalis</name>
    <dbReference type="NCBI Taxonomy" id="6523"/>
    <lineage>
        <taxon>Eukaryota</taxon>
        <taxon>Metazoa</taxon>
        <taxon>Spiralia</taxon>
        <taxon>Lophotrochozoa</taxon>
        <taxon>Mollusca</taxon>
        <taxon>Gastropoda</taxon>
        <taxon>Heterobranchia</taxon>
        <taxon>Euthyneura</taxon>
        <taxon>Panpulmonata</taxon>
        <taxon>Hygrophila</taxon>
        <taxon>Lymnaeoidea</taxon>
        <taxon>Lymnaeidae</taxon>
        <taxon>Lymnaea</taxon>
    </lineage>
</organism>
<dbReference type="InterPro" id="IPR023415">
    <property type="entry name" value="LDLR_class-A_CS"/>
</dbReference>
<evidence type="ECO:0000256" key="12">
    <source>
        <dbReference type="ARBA" id="ARBA00022976"/>
    </source>
</evidence>
<feature type="disulfide bond" evidence="20">
    <location>
        <begin position="561"/>
        <end position="604"/>
    </location>
</feature>
<evidence type="ECO:0000256" key="10">
    <source>
        <dbReference type="ARBA" id="ARBA00022737"/>
    </source>
</evidence>
<evidence type="ECO:0000256" key="14">
    <source>
        <dbReference type="ARBA" id="ARBA00023136"/>
    </source>
</evidence>
<feature type="disulfide bond" evidence="18">
    <location>
        <begin position="2102"/>
        <end position="2111"/>
    </location>
</feature>
<evidence type="ECO:0000256" key="11">
    <source>
        <dbReference type="ARBA" id="ARBA00022837"/>
    </source>
</evidence>
<dbReference type="PANTHER" id="PTHR24046:SF5">
    <property type="entry name" value="EGF-LIKE DOMAIN-CONTAINING PROTEIN"/>
    <property type="match status" value="1"/>
</dbReference>
<dbReference type="Gene3D" id="2.60.120.200">
    <property type="match status" value="1"/>
</dbReference>
<dbReference type="InterPro" id="IPR018097">
    <property type="entry name" value="EGF_Ca-bd_CS"/>
</dbReference>
<feature type="domain" description="EGF-like" evidence="23">
    <location>
        <begin position="3604"/>
        <end position="3638"/>
    </location>
</feature>
<evidence type="ECO:0000256" key="3">
    <source>
        <dbReference type="ARBA" id="ARBA00004613"/>
    </source>
</evidence>
<dbReference type="InterPro" id="IPR013320">
    <property type="entry name" value="ConA-like_dom_sf"/>
</dbReference>
<dbReference type="PROSITE" id="PS50923">
    <property type="entry name" value="SUSHI"/>
    <property type="match status" value="6"/>
</dbReference>
<evidence type="ECO:0000259" key="23">
    <source>
        <dbReference type="PROSITE" id="PS50026"/>
    </source>
</evidence>
<feature type="domain" description="Sushi" evidence="25">
    <location>
        <begin position="559"/>
        <end position="619"/>
    </location>
</feature>
<gene>
    <name evidence="26" type="ORF">GSLYS_00002161001</name>
</gene>
<protein>
    <recommendedName>
        <fullName evidence="28">Fibropellin-1</fullName>
    </recommendedName>
</protein>
<feature type="disulfide bond" evidence="19">
    <location>
        <begin position="68"/>
        <end position="83"/>
    </location>
</feature>
<dbReference type="PROSITE" id="PS50068">
    <property type="entry name" value="LDLRA_2"/>
    <property type="match status" value="1"/>
</dbReference>
<dbReference type="Pfam" id="PF12662">
    <property type="entry name" value="cEGF"/>
    <property type="match status" value="1"/>
</dbReference>
<evidence type="ECO:0000256" key="7">
    <source>
        <dbReference type="ARBA" id="ARBA00022536"/>
    </source>
</evidence>
<feature type="disulfide bond" evidence="19">
    <location>
        <begin position="49"/>
        <end position="61"/>
    </location>
</feature>
<evidence type="ECO:0000256" key="2">
    <source>
        <dbReference type="ARBA" id="ARBA00004496"/>
    </source>
</evidence>
<dbReference type="SUPFAM" id="SSF57196">
    <property type="entry name" value="EGF/Laminin"/>
    <property type="match status" value="10"/>
</dbReference>
<keyword evidence="6" id="KW-0964">Secreted</keyword>
<feature type="domain" description="EGF-like" evidence="23">
    <location>
        <begin position="1843"/>
        <end position="1879"/>
    </location>
</feature>
<dbReference type="SMART" id="SM00042">
    <property type="entry name" value="CUB"/>
    <property type="match status" value="3"/>
</dbReference>
<dbReference type="PROSITE" id="PS01209">
    <property type="entry name" value="LDLRA_1"/>
    <property type="match status" value="1"/>
</dbReference>
<dbReference type="InterPro" id="IPR035914">
    <property type="entry name" value="Sperma_CUB_dom_sf"/>
</dbReference>
<name>A0AAV2H768_LYMST</name>
<feature type="disulfide bond" evidence="18">
    <location>
        <begin position="1744"/>
        <end position="1753"/>
    </location>
</feature>
<dbReference type="InterPro" id="IPR000859">
    <property type="entry name" value="CUB_dom"/>
</dbReference>
<dbReference type="Pfam" id="PF00057">
    <property type="entry name" value="Ldl_recept_a"/>
    <property type="match status" value="1"/>
</dbReference>
<dbReference type="InterPro" id="IPR000152">
    <property type="entry name" value="EGF-type_Asp/Asn_hydroxyl_site"/>
</dbReference>
<dbReference type="SMART" id="SM00179">
    <property type="entry name" value="EGF_CA"/>
    <property type="match status" value="13"/>
</dbReference>
<evidence type="ECO:0000259" key="24">
    <source>
        <dbReference type="PROSITE" id="PS50825"/>
    </source>
</evidence>
<dbReference type="Pfam" id="PF07699">
    <property type="entry name" value="Ephrin_rec_like"/>
    <property type="match status" value="15"/>
</dbReference>
<dbReference type="Proteomes" id="UP001497497">
    <property type="component" value="Unassembled WGS sequence"/>
</dbReference>
<keyword evidence="14 21" id="KW-0472">Membrane</keyword>
<evidence type="ECO:0000256" key="13">
    <source>
        <dbReference type="ARBA" id="ARBA00022989"/>
    </source>
</evidence>
<evidence type="ECO:0000256" key="21">
    <source>
        <dbReference type="SAM" id="Phobius"/>
    </source>
</evidence>
<feature type="domain" description="EGF-like" evidence="23">
    <location>
        <begin position="1920"/>
        <end position="1958"/>
    </location>
</feature>
<reference evidence="26 27" key="1">
    <citation type="submission" date="2024-04" db="EMBL/GenBank/DDBJ databases">
        <authorList>
            <consortium name="Genoscope - CEA"/>
            <person name="William W."/>
        </authorList>
    </citation>
    <scope>NUCLEOTIDE SEQUENCE [LARGE SCALE GENOMIC DNA]</scope>
</reference>
<feature type="domain" description="EGF-like" evidence="23">
    <location>
        <begin position="1642"/>
        <end position="1678"/>
    </location>
</feature>
<feature type="disulfide bond" evidence="18">
    <location>
        <begin position="2024"/>
        <end position="2033"/>
    </location>
</feature>
<dbReference type="EMBL" id="CAXITT010000025">
    <property type="protein sequence ID" value="CAL1527991.1"/>
    <property type="molecule type" value="Genomic_DNA"/>
</dbReference>
<comment type="subcellular location">
    <subcellularLocation>
        <location evidence="2">Cytoplasm</location>
    </subcellularLocation>
    <subcellularLocation>
        <location evidence="1">Membrane</location>
        <topology evidence="1">Single-pass type I membrane protein</topology>
    </subcellularLocation>
    <subcellularLocation>
        <location evidence="3">Secreted</location>
    </subcellularLocation>
</comment>
<evidence type="ECO:0000256" key="20">
    <source>
        <dbReference type="PROSITE-ProRule" id="PRU00302"/>
    </source>
</evidence>
<keyword evidence="8 21" id="KW-0812">Transmembrane</keyword>
<dbReference type="GO" id="GO:0007219">
    <property type="term" value="P:Notch signaling pathway"/>
    <property type="evidence" value="ECO:0007669"/>
    <property type="project" value="UniProtKB-KW"/>
</dbReference>
<feature type="domain" description="EGF-like" evidence="23">
    <location>
        <begin position="2114"/>
        <end position="2150"/>
    </location>
</feature>
<feature type="domain" description="Sushi" evidence="25">
    <location>
        <begin position="909"/>
        <end position="973"/>
    </location>
</feature>
<dbReference type="Pfam" id="PF00008">
    <property type="entry name" value="EGF"/>
    <property type="match status" value="3"/>
</dbReference>
<keyword evidence="15 18" id="KW-1015">Disulfide bond</keyword>
<dbReference type="SMART" id="SM01411">
    <property type="entry name" value="Ephrin_rec_like"/>
    <property type="match status" value="19"/>
</dbReference>
<dbReference type="FunFam" id="2.10.25.10:FF:000472">
    <property type="entry name" value="Uncharacterized protein, isoform A"/>
    <property type="match status" value="1"/>
</dbReference>
<evidence type="ECO:0000256" key="5">
    <source>
        <dbReference type="ARBA" id="ARBA00022490"/>
    </source>
</evidence>
<dbReference type="InterPro" id="IPR026823">
    <property type="entry name" value="cEGF"/>
</dbReference>
<feature type="domain" description="EGF-like" evidence="23">
    <location>
        <begin position="1756"/>
        <end position="1794"/>
    </location>
</feature>
<dbReference type="SMART" id="SM00032">
    <property type="entry name" value="CCP"/>
    <property type="match status" value="7"/>
</dbReference>
<dbReference type="PROSITE" id="PS01180">
    <property type="entry name" value="CUB"/>
    <property type="match status" value="2"/>
</dbReference>
<feature type="disulfide bond" evidence="18">
    <location>
        <begin position="2140"/>
        <end position="2149"/>
    </location>
</feature>
<dbReference type="SMART" id="SM00208">
    <property type="entry name" value="TNFR"/>
    <property type="match status" value="8"/>
</dbReference>
<feature type="domain" description="EGF-like" evidence="23">
    <location>
        <begin position="713"/>
        <end position="747"/>
    </location>
</feature>
<feature type="domain" description="EGF-like" evidence="23">
    <location>
        <begin position="1960"/>
        <end position="1996"/>
    </location>
</feature>
<dbReference type="CDD" id="cd00112">
    <property type="entry name" value="LDLa"/>
    <property type="match status" value="1"/>
</dbReference>
<dbReference type="InterPro" id="IPR036055">
    <property type="entry name" value="LDL_receptor-like_sf"/>
</dbReference>
<feature type="disulfide bond" evidence="18">
    <location>
        <begin position="3628"/>
        <end position="3637"/>
    </location>
</feature>
<dbReference type="CDD" id="cd00041">
    <property type="entry name" value="CUB"/>
    <property type="match status" value="2"/>
</dbReference>
<dbReference type="PROSITE" id="PS00010">
    <property type="entry name" value="ASX_HYDROXYL"/>
    <property type="match status" value="7"/>
</dbReference>
<feature type="disulfide bond" evidence="18">
    <location>
        <begin position="1706"/>
        <end position="1715"/>
    </location>
</feature>
<evidence type="ECO:0000256" key="19">
    <source>
        <dbReference type="PROSITE-ProRule" id="PRU00124"/>
    </source>
</evidence>
<dbReference type="InterPro" id="IPR003410">
    <property type="entry name" value="HYR_dom"/>
</dbReference>
<dbReference type="SUPFAM" id="SSF49854">
    <property type="entry name" value="Spermadhesin, CUB domain"/>
    <property type="match status" value="3"/>
</dbReference>
<feature type="domain" description="Sushi" evidence="25">
    <location>
        <begin position="974"/>
        <end position="1036"/>
    </location>
</feature>
<evidence type="ECO:0000256" key="6">
    <source>
        <dbReference type="ARBA" id="ARBA00022525"/>
    </source>
</evidence>
<dbReference type="InterPro" id="IPR001368">
    <property type="entry name" value="TNFR/NGFR_Cys_rich_reg"/>
</dbReference>
<dbReference type="FunFam" id="2.10.25.10:FF:000146">
    <property type="entry name" value="Putative neurogenic locus notch"/>
    <property type="match status" value="1"/>
</dbReference>
<keyword evidence="20" id="KW-0768">Sushi</keyword>
<feature type="disulfide bond" evidence="18">
    <location>
        <begin position="1869"/>
        <end position="1878"/>
    </location>
</feature>
<keyword evidence="13 21" id="KW-1133">Transmembrane helix</keyword>
<dbReference type="InterPro" id="IPR000436">
    <property type="entry name" value="Sushi_SCR_CCP_dom"/>
</dbReference>
<evidence type="ECO:0000256" key="8">
    <source>
        <dbReference type="ARBA" id="ARBA00022692"/>
    </source>
</evidence>
<feature type="domain" description="CUB" evidence="22">
    <location>
        <begin position="83"/>
        <end position="199"/>
    </location>
</feature>
<evidence type="ECO:0000313" key="26">
    <source>
        <dbReference type="EMBL" id="CAL1527991.1"/>
    </source>
</evidence>
<feature type="domain" description="EGF-like" evidence="23">
    <location>
        <begin position="1680"/>
        <end position="1716"/>
    </location>
</feature>
<feature type="transmembrane region" description="Helical" evidence="21">
    <location>
        <begin position="3654"/>
        <end position="3679"/>
    </location>
</feature>
<evidence type="ECO:0008006" key="28">
    <source>
        <dbReference type="Google" id="ProtNLM"/>
    </source>
</evidence>
<dbReference type="SMART" id="SM00192">
    <property type="entry name" value="LDLa"/>
    <property type="match status" value="1"/>
</dbReference>
<dbReference type="CDD" id="cd00033">
    <property type="entry name" value="CCP"/>
    <property type="match status" value="4"/>
</dbReference>
<keyword evidence="7 18" id="KW-0245">EGF-like domain</keyword>
<dbReference type="InterPro" id="IPR013032">
    <property type="entry name" value="EGF-like_CS"/>
</dbReference>
<dbReference type="PROSITE" id="PS01186">
    <property type="entry name" value="EGF_2"/>
    <property type="match status" value="8"/>
</dbReference>
<feature type="domain" description="Sushi" evidence="25">
    <location>
        <begin position="500"/>
        <end position="558"/>
    </location>
</feature>
<dbReference type="Gene3D" id="2.60.120.290">
    <property type="entry name" value="Spermadhesin, CUB domain"/>
    <property type="match status" value="3"/>
</dbReference>
<feature type="domain" description="EGF-like" evidence="23">
    <location>
        <begin position="1998"/>
        <end position="2034"/>
    </location>
</feature>
<keyword evidence="9" id="KW-0732">Signal</keyword>
<feature type="domain" description="Sushi" evidence="25">
    <location>
        <begin position="433"/>
        <end position="499"/>
    </location>
</feature>
<dbReference type="InterPro" id="IPR002172">
    <property type="entry name" value="LDrepeatLR_classA_rpt"/>
</dbReference>
<dbReference type="SUPFAM" id="SSF49899">
    <property type="entry name" value="Concanavalin A-like lectins/glucanases"/>
    <property type="match status" value="1"/>
</dbReference>
<dbReference type="Pfam" id="PF12661">
    <property type="entry name" value="hEGF"/>
    <property type="match status" value="3"/>
</dbReference>
<dbReference type="SUPFAM" id="SSF57535">
    <property type="entry name" value="Complement control module/SCR domain"/>
    <property type="match status" value="7"/>
</dbReference>
<feature type="domain" description="EGF-like" evidence="23">
    <location>
        <begin position="676"/>
        <end position="712"/>
    </location>
</feature>
<feature type="disulfide bond" evidence="18">
    <location>
        <begin position="2062"/>
        <end position="2071"/>
    </location>
</feature>
<evidence type="ECO:0000256" key="15">
    <source>
        <dbReference type="ARBA" id="ARBA00023157"/>
    </source>
</evidence>
<dbReference type="SMART" id="SM00181">
    <property type="entry name" value="EGF"/>
    <property type="match status" value="25"/>
</dbReference>
<dbReference type="GO" id="GO:0016020">
    <property type="term" value="C:membrane"/>
    <property type="evidence" value="ECO:0007669"/>
    <property type="project" value="UniProtKB-SubCell"/>
</dbReference>
<evidence type="ECO:0000256" key="18">
    <source>
        <dbReference type="PROSITE-ProRule" id="PRU00076"/>
    </source>
</evidence>
<feature type="disulfide bond" evidence="18">
    <location>
        <begin position="1929"/>
        <end position="1946"/>
    </location>
</feature>
<dbReference type="InterPro" id="IPR011641">
    <property type="entry name" value="Tyr-kin_ephrin_A/B_rcpt-like"/>
</dbReference>
<feature type="domain" description="HYR" evidence="24">
    <location>
        <begin position="2386"/>
        <end position="2463"/>
    </location>
</feature>
<dbReference type="InterPro" id="IPR000742">
    <property type="entry name" value="EGF"/>
</dbReference>
<keyword evidence="27" id="KW-1185">Reference proteome</keyword>
<keyword evidence="11" id="KW-0106">Calcium</keyword>
<dbReference type="GO" id="GO:0009986">
    <property type="term" value="C:cell surface"/>
    <property type="evidence" value="ECO:0007669"/>
    <property type="project" value="TreeGrafter"/>
</dbReference>
<keyword evidence="4" id="KW-0217">Developmental protein</keyword>
<dbReference type="Pfam" id="PF00084">
    <property type="entry name" value="Sushi"/>
    <property type="match status" value="5"/>
</dbReference>
<keyword evidence="5" id="KW-0963">Cytoplasm</keyword>
<proteinExistence type="predicted"/>
<keyword evidence="10" id="KW-0677">Repeat</keyword>
<keyword evidence="16" id="KW-0325">Glycoprotein</keyword>
<keyword evidence="12" id="KW-0914">Notch signaling pathway</keyword>
<dbReference type="FunFam" id="2.10.25.10:FF:000425">
    <property type="entry name" value="Eyes shut homolog"/>
    <property type="match status" value="1"/>
</dbReference>
<dbReference type="InterPro" id="IPR001881">
    <property type="entry name" value="EGF-like_Ca-bd_dom"/>
</dbReference>
<feature type="disulfide bond" evidence="17">
    <location>
        <begin position="323"/>
        <end position="350"/>
    </location>
</feature>
<feature type="domain" description="EGF-like" evidence="23">
    <location>
        <begin position="1718"/>
        <end position="1754"/>
    </location>
</feature>
<dbReference type="PROSITE" id="PS50026">
    <property type="entry name" value="EGF_3"/>
    <property type="match status" value="16"/>
</dbReference>
<dbReference type="PROSITE" id="PS01187">
    <property type="entry name" value="EGF_CA"/>
    <property type="match status" value="2"/>
</dbReference>
<dbReference type="PROSITE" id="PS00022">
    <property type="entry name" value="EGF_1"/>
    <property type="match status" value="10"/>
</dbReference>
<feature type="domain" description="Sushi" evidence="25">
    <location>
        <begin position="776"/>
        <end position="837"/>
    </location>
</feature>
<dbReference type="PROSITE" id="PS50825">
    <property type="entry name" value="HYR"/>
    <property type="match status" value="2"/>
</dbReference>
<evidence type="ECO:0000313" key="27">
    <source>
        <dbReference type="Proteomes" id="UP001497497"/>
    </source>
</evidence>
<feature type="disulfide bond" evidence="19">
    <location>
        <begin position="56"/>
        <end position="74"/>
    </location>
</feature>
<dbReference type="GO" id="GO:0005737">
    <property type="term" value="C:cytoplasm"/>
    <property type="evidence" value="ECO:0007669"/>
    <property type="project" value="UniProtKB-SubCell"/>
</dbReference>
<dbReference type="GO" id="GO:0005615">
    <property type="term" value="C:extracellular space"/>
    <property type="evidence" value="ECO:0007669"/>
    <property type="project" value="TreeGrafter"/>
</dbReference>
<dbReference type="Gene3D" id="2.10.70.10">
    <property type="entry name" value="Complement Module, domain 1"/>
    <property type="match status" value="7"/>
</dbReference>
<dbReference type="CDD" id="cd00054">
    <property type="entry name" value="EGF_CA"/>
    <property type="match status" value="9"/>
</dbReference>
<sequence length="3757" mass="410286">MWVGYWFVDQPVFQIGDCVSVVKDRKGVHKWKLGPCERKLPYLCQRNVCSEGSFHCINGQCINPSVQCDGFDDCGDGSEEIDCSSRCHFSQKISGPASVRYPLGGGNYPNNADCLWRFEGDLGYNIEVKVELLSLENEKDELILLDGGLTEGNSVELQRLTGQLSSPVLYYSSNNIMIVKFRSDGGGSSTGFTLSVNQVRNSDVLPTNKLTAGDTWKELAFPFYNSYQLGNQDYTYIIEAEKPGQIVTLEILDQDLAPDSRVIIRDGSDVLDSLLATLRGSYKGSSFAISTGRYMYVTLQTSRGSRNRGLKVQYKQGQLSSFCFIFFQRSKNFVCSTGYIYSNYTNGQTCRWNVIANVSVTVKIEKFNLVDSDQLKLYLLMYLSFQIYVAQNISSYPGTSLDRPIRVDNGLFSVTYLSSPTVKSKGFNITFSPDCPQLNFTTETTVSAPGGRTYGSQIDISCKPGSKFYQVEHAGKSTVQITCGAYGVWNVNTSPKCERVLCPRAPDLQNGYVNESTGNLAYGGRVHYKCYPGFVLQGSDTISCEVSGIWSTMPTCQAFLCNPQPTAPVNGALQYIGNNSTYGSIVRYSCNQGYDLIGETTQFCDSDGTWKGNVPTCQIRTCYTGNITNGVLSSNVAAVNQTVSLNCNSGYSASQMNAVMTCGLNGLFSPTMTCENINECDNKPCEHGCTDTPGSYRCDCRPGFILNGTRCTDIDECGQSPCNQICTNTPGSYTCSCSLGYALFTSNGIEGFSLPTSETGLLAGDTYRLNHTCVPVMCPPPSPVSNSDQLTQKNSFHYNDSVQYKCKLGFQLENSSANTWVCGPNKMWQGASISCLRATCPVDPLPGSLKNPAVISPAVSTISYGENITLACQISGAAVPSFTRVRRCTLIDGAYKLDGSINDYECGLITCGPPNDEPGSKYTNLTSYNYGDTFIFGCDGSFTLDGASRLTNNRTVTCTSQGRWDFGNLTCSGVQCTDPGRPNLGIQIQSDYRDGQTVIFNCTNPGYVLQPPYPISCRLDSMGKPQFNASVPRCVDNLPPVITNCPSSNLAIDSSQPLSSIAPKLTINDNGGIKSLSVSPAFPSSENFISQVGQSREFNYIVKDYAGNSAECKINFIGKDTIPPSVLCPVYYTYTFTSDTPSISLALNRGLLGLSDNITPRDKLQLSFNVANNYTFFPAFNLLQSFPPTHYITVQATVQDEAKNAATCSFGVIFTPEICSPYYIRKNLTGTNSTSCVFTGNGYDCTVTCLPGYRLYDNISQTSITLRCQGNGQPFLPEKEIKCVNLAQLDANYHIVYNFNYTGNNISNTCRNSYETIIRNTLQKLNDGKNLTDRCELSPILVTGTIDLGNLDIDEAQKKIMIQLVINFEKRSGANYLACFNYIKTLMDDPKSFLPTLNEFKPLQCESFVLNEKSLIYNGYYCSDSSSKIVSLTEAGTGTVGYCLGCLQGTYKSNGSCLPCPRGTYSTASNVAECTKCPNNTSTYSVGAFTDKECVPQCSSGSYSDTGLPPCNLCPVDTYSANPTTCLPCPANTVTRTPGTHTQSQCNVLCPPGKYNEVDGHETCKPCPKHTYTNKSGEKICTECGSMQYTVNEGSDSASNCLTLTDAQCISKCRNGVCSQIMPHIFSCVCNDGWTGENCDESFDPCGSFPCYNGGQCIRNASSYSCTCPKGTSGLFCENIIPTCTSSSCLNNGMCENLVNSFKCHCLPGFNGSSCEIAKNICDPNPCTNGGTCNSQGIRYYCTCPTYQTGINCEKSFDDCYSNPCRNSGTCIDGQNNFTCNCGTAQGYEGLYCEQRKILCSNVDCGPKAKCVEDETKNTYICVCDESTQYGNDSSIRNQTCVSKTLCDPNPCKNNAKCNSSGTSFSCACPLGYEGSMCQHNIDDCKGQPCSNGGKCNDGLNQFTCNCTDTGYTGQTCNVKITYCSSSPCSPNGTASCVDLVHGFQCNCVPGYTGVSCETNVNDCASRPCLHNGSCVDQVNDYSCACPAGWTGKDCSQEVNKCESQPCSNAAGCTQLFNDYFCRCNPNTYGKTCSSSTSVCSVANPCVQGACSEPSGAVQCSCPIDYTGDRCEQKKNLCSNETNICQNGGLCFPLLDSYKCECQPGYANPNCDININTCNVANCVATATCIDMEDKAYCRCPLDYERANCDEAWNQDFDLVFEEKHKIGMAYINYPIPLKGTALSVAVWVQFGERGGKGTFLSLFKVRTPNSLRDKTPLLWLDETSVYYYNDGNVVRIKHDINYNDDGKWHYLVVSVNLATGDLNFIVDTINSKTEKIGIGTLDVNLWLVLGSKYDSFNNRAINGEGFYGKLSRVTIYSRVLRHREEVTIVGNTNTSALFPDSILRWSSELKYSAGVRRLVPSLADKSCPFGYDNYPLCDKLLPGKNKVTITNGTSCQKDILMYSKDRLTKVTWPIPTFTGQASVKTSIEPGDIFVWGKYPVVIEASNADGNKALCLFHIYVQNDQCNNPDKPANVEELQCSPATYENYKQCGATCQNNTAPSIPSPLIHTCGPVGNWDPPNKYVPYRISPCGAITLPKHQLIINLRYSVPTTECGPAGNTLSSELLKTQVNNNLLNSIWDRVCTKTDCSDTLISVNCLNKRRKRQTSQTLNIEAILTLRDILDQVSLRNDSSQKTKTEDLYRSLLHQLTNNVFNYSNLISDASPNSFEVLVQPGCEPPKVLLNNQCVDCGPGTFYNTSSAECEFCPIGEYQPLSGQTSCKLCSAGSSTQSVGTADQSQCYPKCSPGQYFDTANKTCKNCSRGFYQPSSGQFYCLSCSADKTTKYTGTVLETDCSNDCPPGQEIGTSNNCTPCAIGFYRGENDNVCQRCPNAFVTQNMSSTSINDCNVADNGPGTYRDPSNPRLIRDCEIGFYQELRWQYSCISCGDNSSYRTETTRSMFNSDCKFYCQAGSQKKSGENACELCRLGFYRNGSLYFDQCDSCPSLFYTTRPGATSEANCTLYRCSQGQQPNSLGNGCVPCPKGTYQPNPDQPSCLPCMSGYSTRDTGAQNQSMCELYCNSGTYKDDKGSCIDCNIGYFKDNTIDVFSNCTRCLNPLYVTPTVASISNSNCTVLNCIEGYKTNKINQTCEPCPRGSYQDQKYQDTCKSCPADLSTRHTNSTSILDCESYCPSGYEKKLNNCSSCPRGYYKDNSLDLFMECTLCETEYVTPNISSISKSNCTVLNCSAGSFIDGSKCSKCPKGRYQDQPWQTSCLSCPPDRDTETEGSSNVTQCLLNCPIGTENNDGSDICVNCSIGYYKDKAGSTKCTACADLDANNITISLVEGAKDKKDCSTLVCKAGYYPSSNQCTACDYGYYQPLKWKDKCSQCDSLDTTYKQGSTNKSDCERKCSQGQELLGSICESCGIGFYNDKSDPSRKECYKCPDGFITAAKGTVDKSACNIKDCNMPGQYRDPSDNTCKACPVGSYQDTGRQDNCKKCPLGTTTRFEGSTNETYCKTDCPAGRALDESSGTCVSCLKGYYRPKSSWSCLPCDRDLTTPGPESDDDLDCSIATCAAGFMYSSDLRACIVCPLNSYQDLLGQRECKSCPENKATASTATSSADGCKYPCDVSTKCPITSQNCVNDFNMPDHYRCECKPEYANISGICKHKCDIPDYCGAKGTCVRSPFKCECSDGFTGAECLIRPNAETRSDNENQTILIAVVTTICGILFLILLIVCICVMARRKRPHHLSEFDERASIATRSLKAYDDYPTFAVNPAFSTKPPSITGGPLNTLPSHSLKMFNNATYNGDKDNDPAVYRA</sequence>
<evidence type="ECO:0000259" key="22">
    <source>
        <dbReference type="PROSITE" id="PS01180"/>
    </source>
</evidence>
<dbReference type="InterPro" id="IPR009030">
    <property type="entry name" value="Growth_fac_rcpt_cys_sf"/>
</dbReference>
<evidence type="ECO:0000256" key="1">
    <source>
        <dbReference type="ARBA" id="ARBA00004479"/>
    </source>
</evidence>
<evidence type="ECO:0000256" key="16">
    <source>
        <dbReference type="ARBA" id="ARBA00023180"/>
    </source>
</evidence>
<comment type="caution">
    <text evidence="18">Lacks conserved residue(s) required for the propagation of feature annotation.</text>
</comment>
<dbReference type="SUPFAM" id="SSF57424">
    <property type="entry name" value="LDL receptor-like module"/>
    <property type="match status" value="1"/>
</dbReference>
<dbReference type="GO" id="GO:0005509">
    <property type="term" value="F:calcium ion binding"/>
    <property type="evidence" value="ECO:0007669"/>
    <property type="project" value="InterPro"/>
</dbReference>
<comment type="caution">
    <text evidence="26">The sequence shown here is derived from an EMBL/GenBank/DDBJ whole genome shotgun (WGS) entry which is preliminary data.</text>
</comment>
<feature type="disulfide bond" evidence="18">
    <location>
        <begin position="1668"/>
        <end position="1677"/>
    </location>
</feature>
<dbReference type="InterPro" id="IPR035976">
    <property type="entry name" value="Sushi/SCR/CCP_sf"/>
</dbReference>
<feature type="disulfide bond" evidence="18">
    <location>
        <begin position="1630"/>
        <end position="1639"/>
    </location>
</feature>
<feature type="domain" description="EGF-like" evidence="23">
    <location>
        <begin position="1605"/>
        <end position="1640"/>
    </location>
</feature>
<dbReference type="SUPFAM" id="SSF57184">
    <property type="entry name" value="Growth factor receptor domain"/>
    <property type="match status" value="6"/>
</dbReference>
<accession>A0AAV2H768</accession>